<dbReference type="Ensembl" id="ENSSSCT00070016077.1">
    <property type="protein sequence ID" value="ENSSSCP00070013310.1"/>
    <property type="gene ID" value="ENSSSCG00070008319.1"/>
</dbReference>
<reference evidence="1" key="2">
    <citation type="submission" date="2025-05" db="UniProtKB">
        <authorList>
            <consortium name="Ensembl"/>
        </authorList>
    </citation>
    <scope>IDENTIFICATION</scope>
</reference>
<name>A0A4X1TB02_PIG</name>
<accession>A0A4X1TB02</accession>
<dbReference type="Gene3D" id="2.60.40.10">
    <property type="entry name" value="Immunoglobulins"/>
    <property type="match status" value="1"/>
</dbReference>
<protein>
    <recommendedName>
        <fullName evidence="3">Ig-like domain-containing protein</fullName>
    </recommendedName>
</protein>
<dbReference type="Proteomes" id="UP000314985">
    <property type="component" value="Unassembled WGS sequence"/>
</dbReference>
<organism evidence="1 2">
    <name type="scientific">Sus scrofa</name>
    <name type="common">Pig</name>
    <dbReference type="NCBI Taxonomy" id="9823"/>
    <lineage>
        <taxon>Eukaryota</taxon>
        <taxon>Metazoa</taxon>
        <taxon>Chordata</taxon>
        <taxon>Craniata</taxon>
        <taxon>Vertebrata</taxon>
        <taxon>Euteleostomi</taxon>
        <taxon>Mammalia</taxon>
        <taxon>Eutheria</taxon>
        <taxon>Laurasiatheria</taxon>
        <taxon>Artiodactyla</taxon>
        <taxon>Suina</taxon>
        <taxon>Suidae</taxon>
        <taxon>Sus</taxon>
    </lineage>
</organism>
<evidence type="ECO:0008006" key="3">
    <source>
        <dbReference type="Google" id="ProtNLM"/>
    </source>
</evidence>
<dbReference type="PANTHER" id="PTHR23266">
    <property type="entry name" value="IMMUNOGLOBULIN HEAVY CHAIN"/>
    <property type="match status" value="1"/>
</dbReference>
<dbReference type="Ensembl" id="ENSSSCT00070006475.1">
    <property type="protein sequence ID" value="ENSSSCP00070005269.1"/>
    <property type="gene ID" value="ENSSSCG00070003439.1"/>
</dbReference>
<dbReference type="AlphaFoldDB" id="A0A4X1TB02"/>
<evidence type="ECO:0000313" key="2">
    <source>
        <dbReference type="Proteomes" id="UP000314985"/>
    </source>
</evidence>
<dbReference type="InterPro" id="IPR036179">
    <property type="entry name" value="Ig-like_dom_sf"/>
</dbReference>
<evidence type="ECO:0000313" key="1">
    <source>
        <dbReference type="Ensembl" id="ENSSSCP00070013310.1"/>
    </source>
</evidence>
<proteinExistence type="predicted"/>
<dbReference type="InterPro" id="IPR050199">
    <property type="entry name" value="IgHV"/>
</dbReference>
<sequence>MESGLSWDVFVFAGVQGEEKLVESGGGLVQPGGSLRLSCVGSGFTFSSYPIGWVRQVQYTLLRRR</sequence>
<dbReference type="SUPFAM" id="SSF48726">
    <property type="entry name" value="Immunoglobulin"/>
    <property type="match status" value="1"/>
</dbReference>
<dbReference type="InterPro" id="IPR013783">
    <property type="entry name" value="Ig-like_fold"/>
</dbReference>
<reference evidence="2" key="1">
    <citation type="submission" date="2017-08" db="EMBL/GenBank/DDBJ databases">
        <title>USMARCv1.0.</title>
        <authorList>
            <person name="Hannum G.I."/>
            <person name="Koren S."/>
            <person name="Schroeder S.G."/>
            <person name="Chin S.C."/>
            <person name="Nonneman D.J."/>
            <person name="Becker S.A."/>
            <person name="Rosen B.D."/>
            <person name="Bickhart D.M."/>
            <person name="Putnam N.H."/>
            <person name="Green R.E."/>
            <person name="Tuggle C.K."/>
            <person name="Liu H."/>
            <person name="Rohrer G.A."/>
            <person name="Warr A."/>
            <person name="Hall R."/>
            <person name="Kim K."/>
            <person name="Hume D.A."/>
            <person name="Talbot R."/>
            <person name="Chow W."/>
            <person name="Howe K."/>
            <person name="Schwartz A.S."/>
            <person name="Watson M."/>
            <person name="Archibald A.L."/>
            <person name="Phillippy A.M."/>
            <person name="Smith T.P.L."/>
        </authorList>
    </citation>
    <scope>NUCLEOTIDE SEQUENCE [LARGE SCALE GENOMIC DNA]</scope>
</reference>